<dbReference type="PROSITE" id="PS01248">
    <property type="entry name" value="EGF_LAM_1"/>
    <property type="match status" value="1"/>
</dbReference>
<keyword evidence="2" id="KW-0677">Repeat</keyword>
<dbReference type="EMBL" id="PYSW02000085">
    <property type="protein sequence ID" value="KAG2370719.1"/>
    <property type="molecule type" value="Genomic_DNA"/>
</dbReference>
<feature type="transmembrane region" description="Helical" evidence="5">
    <location>
        <begin position="3598"/>
        <end position="3624"/>
    </location>
</feature>
<feature type="domain" description="EGF-like" evidence="7">
    <location>
        <begin position="1754"/>
        <end position="1793"/>
    </location>
</feature>
<feature type="disulfide bond" evidence="4">
    <location>
        <begin position="1222"/>
        <end position="1231"/>
    </location>
</feature>
<feature type="domain" description="EGF-like" evidence="7">
    <location>
        <begin position="2120"/>
        <end position="2159"/>
    </location>
</feature>
<comment type="caution">
    <text evidence="8">The sequence shown here is derived from an EMBL/GenBank/DDBJ whole genome shotgun (WGS) entry which is preliminary data.</text>
</comment>
<dbReference type="SUPFAM" id="SSF57184">
    <property type="entry name" value="Growth factor receptor domain"/>
    <property type="match status" value="1"/>
</dbReference>
<organism evidence="8 9">
    <name type="scientific">Naegleria lovaniensis</name>
    <name type="common">Amoeba</name>
    <dbReference type="NCBI Taxonomy" id="51637"/>
    <lineage>
        <taxon>Eukaryota</taxon>
        <taxon>Discoba</taxon>
        <taxon>Heterolobosea</taxon>
        <taxon>Tetramitia</taxon>
        <taxon>Eutetramitia</taxon>
        <taxon>Vahlkampfiidae</taxon>
        <taxon>Naegleria</taxon>
    </lineage>
</organism>
<dbReference type="SUPFAM" id="SSF63825">
    <property type="entry name" value="YWTD domain"/>
    <property type="match status" value="1"/>
</dbReference>
<feature type="domain" description="EGF-like" evidence="7">
    <location>
        <begin position="1081"/>
        <end position="1115"/>
    </location>
</feature>
<evidence type="ECO:0000256" key="3">
    <source>
        <dbReference type="ARBA" id="ARBA00023157"/>
    </source>
</evidence>
<keyword evidence="5" id="KW-0812">Transmembrane</keyword>
<feature type="disulfide bond" evidence="4">
    <location>
        <begin position="1105"/>
        <end position="1114"/>
    </location>
</feature>
<feature type="domain" description="EGF-like" evidence="7">
    <location>
        <begin position="1837"/>
        <end position="1871"/>
    </location>
</feature>
<feature type="disulfide bond" evidence="4">
    <location>
        <begin position="1378"/>
        <end position="1387"/>
    </location>
</feature>
<feature type="domain" description="EGF-like" evidence="7">
    <location>
        <begin position="1198"/>
        <end position="1232"/>
    </location>
</feature>
<feature type="disulfide bond" evidence="4">
    <location>
        <begin position="910"/>
        <end position="919"/>
    </location>
</feature>
<feature type="domain" description="EGF-like" evidence="7">
    <location>
        <begin position="1582"/>
        <end position="1621"/>
    </location>
</feature>
<keyword evidence="5" id="KW-0472">Membrane</keyword>
<evidence type="ECO:0000313" key="8">
    <source>
        <dbReference type="EMBL" id="KAG2370719.1"/>
    </source>
</evidence>
<dbReference type="PROSITE" id="PS50026">
    <property type="entry name" value="EGF_3"/>
    <property type="match status" value="14"/>
</dbReference>
<evidence type="ECO:0000256" key="2">
    <source>
        <dbReference type="ARBA" id="ARBA00022737"/>
    </source>
</evidence>
<feature type="disulfide bond" evidence="4">
    <location>
        <begin position="1977"/>
        <end position="1986"/>
    </location>
</feature>
<dbReference type="InterPro" id="IPR051216">
    <property type="entry name" value="Teneurin"/>
</dbReference>
<dbReference type="PROSITE" id="PS01186">
    <property type="entry name" value="EGF_2"/>
    <property type="match status" value="11"/>
</dbReference>
<keyword evidence="9" id="KW-1185">Reference proteome</keyword>
<reference evidence="8 9" key="1">
    <citation type="journal article" date="2018" name="BMC Genomics">
        <title>The genome of Naegleria lovaniensis, the basis for a comparative approach to unravel pathogenicity factors of the human pathogenic amoeba N. fowleri.</title>
        <authorList>
            <person name="Liechti N."/>
            <person name="Schurch N."/>
            <person name="Bruggmann R."/>
            <person name="Wittwer M."/>
        </authorList>
    </citation>
    <scope>NUCLEOTIDE SEQUENCE [LARGE SCALE GENOMIC DNA]</scope>
    <source>
        <strain evidence="8 9">ATCC 30569</strain>
    </source>
</reference>
<evidence type="ECO:0000256" key="4">
    <source>
        <dbReference type="PROSITE-ProRule" id="PRU00076"/>
    </source>
</evidence>
<feature type="domain" description="EGF-like" evidence="7">
    <location>
        <begin position="764"/>
        <end position="803"/>
    </location>
</feature>
<dbReference type="InterPro" id="IPR011042">
    <property type="entry name" value="6-blade_b-propeller_TolB-like"/>
</dbReference>
<dbReference type="Proteomes" id="UP000816034">
    <property type="component" value="Unassembled WGS sequence"/>
</dbReference>
<feature type="disulfide bond" evidence="4">
    <location>
        <begin position="1861"/>
        <end position="1870"/>
    </location>
</feature>
<keyword evidence="1 4" id="KW-0245">EGF-like domain</keyword>
<feature type="domain" description="EGF-like" evidence="7">
    <location>
        <begin position="686"/>
        <end position="725"/>
    </location>
</feature>
<dbReference type="InterPro" id="IPR002049">
    <property type="entry name" value="LE_dom"/>
</dbReference>
<gene>
    <name evidence="8" type="ORF">C9374_014295</name>
</gene>
<dbReference type="Gene3D" id="2.120.10.30">
    <property type="entry name" value="TolB, C-terminal domain"/>
    <property type="match status" value="3"/>
</dbReference>
<dbReference type="InterPro" id="IPR009030">
    <property type="entry name" value="Growth_fac_rcpt_cys_sf"/>
</dbReference>
<dbReference type="PANTHER" id="PTHR11219:SF70">
    <property type="entry name" value="EGF-LIKE DOMAIN-CONTAINING PROTEIN"/>
    <property type="match status" value="1"/>
</dbReference>
<dbReference type="SMART" id="SM00181">
    <property type="entry name" value="EGF"/>
    <property type="match status" value="44"/>
</dbReference>
<evidence type="ECO:0000256" key="1">
    <source>
        <dbReference type="ARBA" id="ARBA00022536"/>
    </source>
</evidence>
<dbReference type="Pfam" id="PF25024">
    <property type="entry name" value="EGF_TEN"/>
    <property type="match status" value="2"/>
</dbReference>
<evidence type="ECO:0000256" key="6">
    <source>
        <dbReference type="SAM" id="SignalP"/>
    </source>
</evidence>
<feature type="domain" description="EGF-like" evidence="7">
    <location>
        <begin position="1471"/>
        <end position="1505"/>
    </location>
</feature>
<dbReference type="Gene3D" id="2.10.25.10">
    <property type="entry name" value="Laminin"/>
    <property type="match status" value="21"/>
</dbReference>
<keyword evidence="5" id="KW-1133">Transmembrane helix</keyword>
<feature type="domain" description="EGF-like" evidence="7">
    <location>
        <begin position="2341"/>
        <end position="2375"/>
    </location>
</feature>
<dbReference type="InterPro" id="IPR013111">
    <property type="entry name" value="EGF_extracell"/>
</dbReference>
<feature type="disulfide bond" evidence="4">
    <location>
        <begin position="2228"/>
        <end position="2237"/>
    </location>
</feature>
<name>A0AA88KB82_NAELO</name>
<dbReference type="SUPFAM" id="SSF101898">
    <property type="entry name" value="NHL repeat"/>
    <property type="match status" value="1"/>
</dbReference>
<feature type="domain" description="EGF-like" evidence="7">
    <location>
        <begin position="2204"/>
        <end position="2238"/>
    </location>
</feature>
<feature type="disulfide bond" evidence="4">
    <location>
        <begin position="793"/>
        <end position="802"/>
    </location>
</feature>
<dbReference type="PROSITE" id="PS00022">
    <property type="entry name" value="EGF_1"/>
    <property type="match status" value="23"/>
</dbReference>
<dbReference type="PANTHER" id="PTHR11219">
    <property type="entry name" value="TENEURIN AND N-ACETYLGLUCOSAMINE-1-PHOSPHODIESTER ALPHA-N-ACETYLGLUCOSAMINIDASE"/>
    <property type="match status" value="1"/>
</dbReference>
<dbReference type="Gene3D" id="2.170.300.10">
    <property type="entry name" value="Tie2 ligand-binding domain superfamily"/>
    <property type="match status" value="2"/>
</dbReference>
<dbReference type="Gene3D" id="2.60.40.10">
    <property type="entry name" value="Immunoglobulins"/>
    <property type="match status" value="1"/>
</dbReference>
<feature type="disulfide bond" evidence="4">
    <location>
        <begin position="1783"/>
        <end position="1792"/>
    </location>
</feature>
<feature type="domain" description="EGF-like" evidence="7">
    <location>
        <begin position="1948"/>
        <end position="1987"/>
    </location>
</feature>
<evidence type="ECO:0000256" key="5">
    <source>
        <dbReference type="SAM" id="Phobius"/>
    </source>
</evidence>
<feature type="signal peptide" evidence="6">
    <location>
        <begin position="1"/>
        <end position="32"/>
    </location>
</feature>
<feature type="disulfide bond" evidence="4">
    <location>
        <begin position="1495"/>
        <end position="1504"/>
    </location>
</feature>
<dbReference type="InterPro" id="IPR013783">
    <property type="entry name" value="Ig-like_fold"/>
</dbReference>
<dbReference type="RefSeq" id="XP_044541583.1">
    <property type="nucleotide sequence ID" value="XM_044690266.1"/>
</dbReference>
<feature type="domain" description="EGF-like" evidence="7">
    <location>
        <begin position="881"/>
        <end position="920"/>
    </location>
</feature>
<evidence type="ECO:0000259" key="7">
    <source>
        <dbReference type="PROSITE" id="PS50026"/>
    </source>
</evidence>
<feature type="disulfide bond" evidence="4">
    <location>
        <begin position="2365"/>
        <end position="2374"/>
    </location>
</feature>
<feature type="domain" description="EGF-like" evidence="7">
    <location>
        <begin position="1354"/>
        <end position="1388"/>
    </location>
</feature>
<sequence>MENKGLIFFPALFVGISLLFCLLLHNTKVVQCANFEYYMETLAGTGGNGFAGENLTSSQSGMSGGLSLLLDPTQSFIYYSDYYRLRRVDLNTNMVTTVLGTGVRGYSTSTGLAANAQALYSPNGLAWWRSNSKLLVGENTAIRQIDMTTGYVSLLAGGTSSGTIDHTNPLSAKFSSISCLFVHSNDDIYVCDGSRIRKVDGSTLAVTTVAGGASSGTVVEGSPVSSTLFNSIYDLKIDTFRVRKITNNGGTLTTVNTLVGTGGTGSLAYPSKMFYDSISGDLYITQNYYISKYSSGGTFTHVLGTGQYYSTADGSITSGTSVALADVRGIAIDSAGVIYFSEAFGSRLRKYTGSILSSIINTASIFVNYNPAKQSPISSFRAQVMDRDGNFYYSESDSACIKFYNMTSQLIKTYAGQCFISSYQAPSSAAGLNGPAIMARFNQLSGLAIDDSGDLIIAEQGTYSIKKVSKQTGIIILVAGSGSSTDCADGTAPTACGLNFPRAVAFYDGELYFSVYQKIRKISKVDGKVYTVVGGGGSNTDNILGTASSVTCGTTLQITPNGLLYYVDTSLSKIRVYNINSGIVNTIGRSLSYVADMGWAFSINNEVFFGTGQQYLKKIDSVGNLYSVAGNGMGTSENANAINTALTYIYSIAWSSQRKEYITFEAYRIRRMYLVCSTGWQGDFCDVPVCSSILASDPSVCSGNGNCSSPNNCQCFPNYFGANCSVTTCFGVLSTDPTTCNGNGNCSSPHSCVCEQDYYGNSCNITTCFGRFSNESSVCGSKGNCISKDQCTCYDGYIGNQCEIPICNGTLANDTKVCNGHGSCILRDTCACNETYFGNVCEFTLCFGVQSNSSLACNSHGQCSSFNNCTCDHNYFGANCSLTTCFGIRSDNNSVCSNNGECLQNDRCSCYPHFYGDKCDLMKCFGTMSNDSLVCSGHGSCDGFDNCTCYENYFGSNCSITTCFGIRSDNNSVCNSLGKCTSVNNCSCDLNYFGSNCSLTTCFGVRSDNTSVCNSHGQCTSFDNCTCDLNYFGLNCSLTSCFGISSNESSVCSGSGQCIDFNSCDCHEFYEGMNCSLRYCNGLSRNNSNICGGHGTCQDDGVCNCQNGWAGVNCSIPYCFGIIGNDSSACNSHGQCTSFNNCTCDHNYFGTNCSLTTCFGHASNDSDGCSGNGVCIDFNTCNCKELFEGYNCSFKYCNGMSRNNSNVCGGHGTCQDDGICNCYNGWVGSNCSIPYCFGIIGNDSSACNSHGQCTSFNNCSCDLNYFGTNCSLTTCFGVRSDNTSVCNSHGQCTSFDNCTCDLNYFGLNCSLTSCFGISSNESSVCSGSGQCIDFNSCDCHEFYEGMNCSLRYCNGLSRNNSNICGGHGTCQDDGVCNCQNVWAGVNCSIPYCFGIIGNDSSACNSHGQCTSFNNCTCDHNYFGTNCSLTSCFGISSNESAVCSGSGQCIDFNSCDCHEFYEGMNCSLRYCNGLSRNNSNVCGGHGTCQDDGVCNCHNGWAGVNCSIPYCFGIIGNDTANTCSGNGNCISNNVCECFSGWLASNCSESTCFNISGSSACNSHGKCISKDVCYCDADWVGANCSVPICFGQYGNSSNTCSGNGECILPNYCACNNGYYGQSCNTYDCFYVRMNETTTCNGNGNCTAPNICNCSLNYFGQECETTTCFGINSSDPFVCNGHGNCSRFDHCSCYTNYTGNNCSIRVETGSTANNSNYVADVQCFGINSTDGNVCSGHGFCSSTNNCTCYENYFGDSCNITSCFNSWNNDSNACNSHGQCTSFNNCTCDHNYFGTNCSLTSCFGISSNESAVCSGSGQCIDFNSCDCHEFYEGMNCSLRYCNGLSRNNSNVCGGHGTCQDDGVCNCHNGWAGVNCSIPYCFGIIGNDTANTCSGNGNCISNNVCECFSGWLASNCSESTCFNISGSSACNSHGKCISKDVCYCDADWVGANCSVPICFGQYGNSSNTCSGNGECILPNYCACNNGYYGQSCNTYDCFYVRMNETTTCNGNGNCTAPNICNCSLNYFGQECETTTCFGINSSDPFVCNGHGNCSRFDHCSCYTNYTGNNCSIRVETGSTANNSNYVADVQCFGINSTDGNVCSGHGFCSSTNNCTCYENYFGDSCNITSCFNSWNNDSNACNSHGQCTSFNNCTCDHNYFGTNCSLTSCFGISSNESAVCSGSGQCIDFNSCDCNEFYEGTNCELTTCFGINSTTVSSACSSHGQCIAHNKCKCMNGYSGDQCQFATCNSILSNDSTRVCNGNGECVSPDTCTCSGNNYGGQFCDTPICFGKLGSDNASVCSGKGFCMTPNHCTCVTSTGYSLKVDGFECENLSCKGSNNRYFASTDQRVCSNGNGDCVLNSTTREGGCKCNDGYSGEYCQLTSCFGIDAQNSSVCGGHGQCIAYNYCNCSSNEQDGFWYGYNCESCLPTHTGPKCNIPTCNSTSTCNNHGECENLQCACRDNWNGRFCDECRENYFGQSCDIYCSKETNCSGHGACIANGQCSCYQSSSQGYWAGNRCDMCLNGYYGEECATKFVGQPQFNDLGSALIFHVFAPASFSSVNIECSKLLELTSNEFGTSPICGWTHKDSGLFMIRFGENPSILPNQFIRLNRNVFNIRVNVSDYVSVQVIGATTPIQPMAFVDISSTRVGLCNDIELDGSASFSGDGRELRFNWTAMSSPSQSILQQMLNQINGNATIKLSSAQLQSGIHTISLQVRSTFSGSLSIAKTVTFEREPTPIPSIEIVGKNVIANITSNDLPLLIKKSLKLPVCDNGDLATSVKLVWKQLSGPKTDYQSDSFNNLLISKFYFSGERSYQYALQLLRVTDNSLLSEQLVTIYTVPQDLILDISSEKLTSSTINIIAEMNDPDETTDTLFYQWTCRDVVYNGLCSDSIQQLLSDASVFQNNSIQITNEYAEQLEISLKVTKGTRSAQSSVMIAFDNSPIINIIEIKPSKPSITQGTILSIQYSIASANDVLTQWALNGKYIDEILINRMPDKSLNHSDYILIDSSKLEEGSNHSVSLTALDLRTTLSATRTHRFQIARSPNSCICSLTPTEGVALETDFLFKCINCNNPTKLVEYSFGFVDDRSGANVPLYHAGERYSTKLPLPFQGNTMKVFLDVFDPQTMSRNTKNINVKIYNPQVISMAELRAKTMQWKTIENNLRDGDSGKSIYNAGTISRTTIGVLKQLNENVQRRRMTTSDKCNGQGSYNEEKEMCDCNTGYFKRDCSVSKSTYQYLIDLKFNETQTFISSYTNRNRLEKLSDVYLTLQAYGLQSLTFNYDEFNDSSITSVVEVTEDIVQLALNTTNLVLPYGVDQLIIEAMNSIYNYILYKNNGPYIYIQEKLLNIIQCVGKLLLRGQQVGEKNVHLKAKFSTLTTNKLWRKDFPSLVVPYFMDSSNKERTVLYPENIIQSINQKSTKTPVEHVVYTMNDFYNWNSTLPRSSQAGSLNTTVDTYSYFVSKYFVFVSIESSQIASPSLNDSKISVSIPVIDINTTGQIKKASSSTTLFNNNGTLFNKTIQIEETFSCRYLQQGMWISDTTCNLVMPITDQVMTCQCLHFGLFAITKDTTVTTNVKVSIDNLPEAEKSSHPKPQNSSSTVGTTFLWFLLPVGLLLMCLVIMCCMCVLFILRKKYKKKRENKKKPSIYTVEQSQIDLIQMDVFSM</sequence>
<feature type="chain" id="PRO_5041719830" description="EGF-like domain-containing protein" evidence="6">
    <location>
        <begin position="33"/>
        <end position="3658"/>
    </location>
</feature>
<protein>
    <recommendedName>
        <fullName evidence="7">EGF-like domain-containing protein</fullName>
    </recommendedName>
</protein>
<keyword evidence="3 4" id="KW-1015">Disulfide bond</keyword>
<dbReference type="GeneID" id="68106748"/>
<accession>A0AA88KB82</accession>
<dbReference type="InterPro" id="IPR000742">
    <property type="entry name" value="EGF"/>
</dbReference>
<comment type="caution">
    <text evidence="4">Lacks conserved residue(s) required for the propagation of feature annotation.</text>
</comment>
<feature type="disulfide bond" evidence="4">
    <location>
        <begin position="715"/>
        <end position="724"/>
    </location>
</feature>
<dbReference type="Pfam" id="PF07974">
    <property type="entry name" value="EGF_2"/>
    <property type="match status" value="1"/>
</dbReference>
<feature type="disulfide bond" evidence="4">
    <location>
        <begin position="1611"/>
        <end position="1620"/>
    </location>
</feature>
<feature type="disulfide bond" evidence="4">
    <location>
        <begin position="2149"/>
        <end position="2158"/>
    </location>
</feature>
<evidence type="ECO:0000313" key="9">
    <source>
        <dbReference type="Proteomes" id="UP000816034"/>
    </source>
</evidence>
<proteinExistence type="predicted"/>
<keyword evidence="6" id="KW-0732">Signal</keyword>